<dbReference type="SUPFAM" id="SSF53254">
    <property type="entry name" value="Phosphoglycerate mutase-like"/>
    <property type="match status" value="1"/>
</dbReference>
<sequence length="219" mass="23256">MAGSVKAEARLGSRTTLQSFILIRHAETLSNSRARWHGDSDEPISPQGRAEAEVAALRLRSSGAHPRLVVCSGLLRARQTAEIFAKAVGLHDVVSDSALGERDMGDWKGLAPTEVEARWPGHLAAWEAGAVEGPPNGETDTAVTLRALDVLAKFTELGEGPVLVVTHGGVIRSLRKAKGLPNIAVPHLGGCWTRLHGSASDWEVGSEVVFGDPDSRPKT</sequence>
<keyword evidence="2" id="KW-1185">Reference proteome</keyword>
<dbReference type="CDD" id="cd07067">
    <property type="entry name" value="HP_PGM_like"/>
    <property type="match status" value="1"/>
</dbReference>
<dbReference type="EMBL" id="BMNC01000002">
    <property type="protein sequence ID" value="GGM85005.1"/>
    <property type="molecule type" value="Genomic_DNA"/>
</dbReference>
<accession>A0ABQ2HL01</accession>
<dbReference type="SMART" id="SM00855">
    <property type="entry name" value="PGAM"/>
    <property type="match status" value="1"/>
</dbReference>
<dbReference type="PANTHER" id="PTHR48100:SF1">
    <property type="entry name" value="HISTIDINE PHOSPHATASE FAMILY PROTEIN-RELATED"/>
    <property type="match status" value="1"/>
</dbReference>
<evidence type="ECO:0000313" key="2">
    <source>
        <dbReference type="Proteomes" id="UP000597656"/>
    </source>
</evidence>
<proteinExistence type="predicted"/>
<dbReference type="Gene3D" id="3.40.50.1240">
    <property type="entry name" value="Phosphoglycerate mutase-like"/>
    <property type="match status" value="1"/>
</dbReference>
<protein>
    <submittedName>
        <fullName evidence="1">Phosphoglycerate mutase</fullName>
    </submittedName>
</protein>
<dbReference type="Proteomes" id="UP000597656">
    <property type="component" value="Unassembled WGS sequence"/>
</dbReference>
<dbReference type="InterPro" id="IPR029033">
    <property type="entry name" value="His_PPase_superfam"/>
</dbReference>
<evidence type="ECO:0000313" key="1">
    <source>
        <dbReference type="EMBL" id="GGM85005.1"/>
    </source>
</evidence>
<dbReference type="InterPro" id="IPR050275">
    <property type="entry name" value="PGM_Phosphatase"/>
</dbReference>
<reference evidence="2" key="1">
    <citation type="journal article" date="2019" name="Int. J. Syst. Evol. Microbiol.">
        <title>The Global Catalogue of Microorganisms (GCM) 10K type strain sequencing project: providing services to taxonomists for standard genome sequencing and annotation.</title>
        <authorList>
            <consortium name="The Broad Institute Genomics Platform"/>
            <consortium name="The Broad Institute Genome Sequencing Center for Infectious Disease"/>
            <person name="Wu L."/>
            <person name="Ma J."/>
        </authorList>
    </citation>
    <scope>NUCLEOTIDE SEQUENCE [LARGE SCALE GENOMIC DNA]</scope>
    <source>
        <strain evidence="2">CGMCC 4.7319</strain>
    </source>
</reference>
<dbReference type="Pfam" id="PF00300">
    <property type="entry name" value="His_Phos_1"/>
    <property type="match status" value="1"/>
</dbReference>
<gene>
    <name evidence="1" type="ORF">GCM10011609_21480</name>
</gene>
<organism evidence="1 2">
    <name type="scientific">Lentzea pudingi</name>
    <dbReference type="NCBI Taxonomy" id="1789439"/>
    <lineage>
        <taxon>Bacteria</taxon>
        <taxon>Bacillati</taxon>
        <taxon>Actinomycetota</taxon>
        <taxon>Actinomycetes</taxon>
        <taxon>Pseudonocardiales</taxon>
        <taxon>Pseudonocardiaceae</taxon>
        <taxon>Lentzea</taxon>
    </lineage>
</organism>
<comment type="caution">
    <text evidence="1">The sequence shown here is derived from an EMBL/GenBank/DDBJ whole genome shotgun (WGS) entry which is preliminary data.</text>
</comment>
<dbReference type="InterPro" id="IPR013078">
    <property type="entry name" value="His_Pase_superF_clade-1"/>
</dbReference>
<name>A0ABQ2HL01_9PSEU</name>
<dbReference type="PANTHER" id="PTHR48100">
    <property type="entry name" value="BROAD-SPECIFICITY PHOSPHATASE YOR283W-RELATED"/>
    <property type="match status" value="1"/>
</dbReference>